<dbReference type="GO" id="GO:0005886">
    <property type="term" value="C:plasma membrane"/>
    <property type="evidence" value="ECO:0007669"/>
    <property type="project" value="UniProtKB-SubCell"/>
</dbReference>
<keyword evidence="15" id="KW-0969">Cilium</keyword>
<evidence type="ECO:0000256" key="9">
    <source>
        <dbReference type="ARBA" id="ARBA00022989"/>
    </source>
</evidence>
<keyword evidence="9 13" id="KW-1133">Transmembrane helix</keyword>
<keyword evidence="8 13" id="KW-0653">Protein transport</keyword>
<comment type="similarity">
    <text evidence="2 13">Belongs to the type III secretion exporter family.</text>
</comment>
<proteinExistence type="inferred from homology"/>
<dbReference type="InterPro" id="IPR006135">
    <property type="entry name" value="T3SS_substrate_exporter"/>
</dbReference>
<keyword evidence="5 13" id="KW-1003">Cell membrane</keyword>
<dbReference type="Gene3D" id="6.10.250.2080">
    <property type="match status" value="1"/>
</dbReference>
<evidence type="ECO:0000256" key="6">
    <source>
        <dbReference type="ARBA" id="ARBA00022692"/>
    </source>
</evidence>
<comment type="caution">
    <text evidence="15">The sequence shown here is derived from an EMBL/GenBank/DDBJ whole genome shotgun (WGS) entry which is preliminary data.</text>
</comment>
<keyword evidence="11 13" id="KW-1006">Bacterial flagellum protein export</keyword>
<reference evidence="15 18" key="1">
    <citation type="submission" date="2023-07" db="EMBL/GenBank/DDBJ databases">
        <authorList>
            <person name="Peeters C."/>
        </authorList>
    </citation>
    <scope>NUCLEOTIDE SEQUENCE</scope>
    <source>
        <strain evidence="16 18">R-77569</strain>
        <strain evidence="15">R-77591</strain>
    </source>
</reference>
<evidence type="ECO:0000256" key="1">
    <source>
        <dbReference type="ARBA" id="ARBA00004651"/>
    </source>
</evidence>
<dbReference type="Proteomes" id="UP001190002">
    <property type="component" value="Unassembled WGS sequence"/>
</dbReference>
<evidence type="ECO:0000256" key="10">
    <source>
        <dbReference type="ARBA" id="ARBA00023136"/>
    </source>
</evidence>
<evidence type="ECO:0000256" key="8">
    <source>
        <dbReference type="ARBA" id="ARBA00022927"/>
    </source>
</evidence>
<comment type="function">
    <text evidence="12 13">Required for formation of the rod structure in the basal body of the flagellar apparatus. Together with FliI and FliH, may constitute the export apparatus of flagellin.</text>
</comment>
<keyword evidence="15" id="KW-0966">Cell projection</keyword>
<keyword evidence="6 13" id="KW-0812">Transmembrane</keyword>
<keyword evidence="4 13" id="KW-0813">Transport</keyword>
<evidence type="ECO:0000256" key="4">
    <source>
        <dbReference type="ARBA" id="ARBA00022448"/>
    </source>
</evidence>
<dbReference type="NCBIfam" id="TIGR00328">
    <property type="entry name" value="flhB"/>
    <property type="match status" value="1"/>
</dbReference>
<evidence type="ECO:0000313" key="18">
    <source>
        <dbReference type="Proteomes" id="UP001190452"/>
    </source>
</evidence>
<dbReference type="RefSeq" id="WP_104564866.1">
    <property type="nucleotide sequence ID" value="NZ_CATVXE010000015.1"/>
</dbReference>
<dbReference type="PRINTS" id="PR00950">
    <property type="entry name" value="TYPE3IMSPROT"/>
</dbReference>
<dbReference type="PANTHER" id="PTHR30531:SF12">
    <property type="entry name" value="FLAGELLAR BIOSYNTHETIC PROTEIN FLHB"/>
    <property type="match status" value="1"/>
</dbReference>
<feature type="transmembrane region" description="Helical" evidence="13">
    <location>
        <begin position="82"/>
        <end position="110"/>
    </location>
</feature>
<feature type="transmembrane region" description="Helical" evidence="13">
    <location>
        <begin position="186"/>
        <end position="213"/>
    </location>
</feature>
<feature type="region of interest" description="Disordered" evidence="14">
    <location>
        <begin position="358"/>
        <end position="387"/>
    </location>
</feature>
<evidence type="ECO:0000256" key="14">
    <source>
        <dbReference type="SAM" id="MobiDB-lite"/>
    </source>
</evidence>
<comment type="subcellular location">
    <subcellularLocation>
        <location evidence="1">Cell membrane</location>
        <topology evidence="1">Multi-pass membrane protein</topology>
    </subcellularLocation>
</comment>
<accession>A0AAD2AUC7</accession>
<sequence>MSEESDLEKTEPASPRRLEQAREEGDVPRSRELGSFALLAVGAGGLWVMGDAIVRAASSFLARCLEFHRYDYTRAQDQWTYVAAQFTPLAVVLGGLLLLLVLAALTPLALTRGAISFKPLAPDITRLFKLHGLTRMFSVEGLLELPRLLIKLALVAGVGWWLITYYRGAFIELPQQNLRTAMQDTMHVAGVAFLCMAGVMLLVAAVDVPLALWQYARKHRMTKEEVRKEHRESEGDPHVKGRIRAMQRQVAQRRMMADVPKADVIVTNPTHYAVALRYSEQEGGAPRVLAKGADLVAAKIRELGTEHKIPILEAPPLARALYRHTEIGQQIPEALYAAVAEVLAYVYQLRRMHQVGGRAPVRPTDLPVPAEMDPGPQPGPDDAPDAA</sequence>
<dbReference type="InterPro" id="IPR029025">
    <property type="entry name" value="T3SS_substrate_exporter_C"/>
</dbReference>
<evidence type="ECO:0000256" key="13">
    <source>
        <dbReference type="RuleBase" id="RU364091"/>
    </source>
</evidence>
<dbReference type="Gene3D" id="3.40.1690.10">
    <property type="entry name" value="secretion proteins EscU"/>
    <property type="match status" value="1"/>
</dbReference>
<evidence type="ECO:0000256" key="12">
    <source>
        <dbReference type="ARBA" id="ARBA00025078"/>
    </source>
</evidence>
<dbReference type="EMBL" id="CATVXE010000015">
    <property type="protein sequence ID" value="CAJ0689079.1"/>
    <property type="molecule type" value="Genomic_DNA"/>
</dbReference>
<feature type="transmembrane region" description="Helical" evidence="13">
    <location>
        <begin position="148"/>
        <end position="166"/>
    </location>
</feature>
<evidence type="ECO:0000256" key="2">
    <source>
        <dbReference type="ARBA" id="ARBA00010690"/>
    </source>
</evidence>
<evidence type="ECO:0000256" key="11">
    <source>
        <dbReference type="ARBA" id="ARBA00023225"/>
    </source>
</evidence>
<protein>
    <recommendedName>
        <fullName evidence="3 13">Flagellar biosynthetic protein FlhB</fullName>
    </recommendedName>
</protein>
<evidence type="ECO:0000313" key="15">
    <source>
        <dbReference type="EMBL" id="CAJ0689079.1"/>
    </source>
</evidence>
<evidence type="ECO:0000256" key="3">
    <source>
        <dbReference type="ARBA" id="ARBA00021622"/>
    </source>
</evidence>
<dbReference type="Pfam" id="PF01312">
    <property type="entry name" value="Bac_export_2"/>
    <property type="match status" value="1"/>
</dbReference>
<keyword evidence="7 13" id="KW-1005">Bacterial flagellum biogenesis</keyword>
<evidence type="ECO:0000256" key="7">
    <source>
        <dbReference type="ARBA" id="ARBA00022795"/>
    </source>
</evidence>
<evidence type="ECO:0000313" key="16">
    <source>
        <dbReference type="EMBL" id="CAJ0880906.1"/>
    </source>
</evidence>
<dbReference type="InterPro" id="IPR006136">
    <property type="entry name" value="FlhB"/>
</dbReference>
<keyword evidence="15" id="KW-0282">Flagellum</keyword>
<dbReference type="SUPFAM" id="SSF160544">
    <property type="entry name" value="EscU C-terminal domain-like"/>
    <property type="match status" value="1"/>
</dbReference>
<name>A0AAD2AUC7_9RALS</name>
<keyword evidence="10 13" id="KW-0472">Membrane</keyword>
<dbReference type="GO" id="GO:0044780">
    <property type="term" value="P:bacterial-type flagellum assembly"/>
    <property type="evidence" value="ECO:0007669"/>
    <property type="project" value="InterPro"/>
</dbReference>
<dbReference type="FunFam" id="3.40.1690.10:FF:000001">
    <property type="entry name" value="Flagellar biosynthetic protein FlhB"/>
    <property type="match status" value="1"/>
</dbReference>
<feature type="region of interest" description="Disordered" evidence="14">
    <location>
        <begin position="1"/>
        <end position="28"/>
    </location>
</feature>
<dbReference type="PANTHER" id="PTHR30531">
    <property type="entry name" value="FLAGELLAR BIOSYNTHETIC PROTEIN FLHB"/>
    <property type="match status" value="1"/>
</dbReference>
<dbReference type="GO" id="GO:0009306">
    <property type="term" value="P:protein secretion"/>
    <property type="evidence" value="ECO:0007669"/>
    <property type="project" value="InterPro"/>
</dbReference>
<dbReference type="Proteomes" id="UP001190452">
    <property type="component" value="Unassembled WGS sequence"/>
</dbReference>
<gene>
    <name evidence="13 15" type="primary">flhB</name>
    <name evidence="16" type="ORF">R77569_03212</name>
    <name evidence="15" type="ORF">R77591_03357</name>
</gene>
<dbReference type="EMBL" id="CAUDKV010000014">
    <property type="protein sequence ID" value="CAJ0880906.1"/>
    <property type="molecule type" value="Genomic_DNA"/>
</dbReference>
<feature type="transmembrane region" description="Helical" evidence="13">
    <location>
        <begin position="36"/>
        <end position="62"/>
    </location>
</feature>
<feature type="compositionally biased region" description="Basic and acidic residues" evidence="14">
    <location>
        <begin position="7"/>
        <end position="28"/>
    </location>
</feature>
<evidence type="ECO:0000256" key="5">
    <source>
        <dbReference type="ARBA" id="ARBA00022475"/>
    </source>
</evidence>
<dbReference type="AlphaFoldDB" id="A0AAD2AUC7"/>
<organism evidence="15 17">
    <name type="scientific">Ralstonia mannitolilytica</name>
    <dbReference type="NCBI Taxonomy" id="105219"/>
    <lineage>
        <taxon>Bacteria</taxon>
        <taxon>Pseudomonadati</taxon>
        <taxon>Pseudomonadota</taxon>
        <taxon>Betaproteobacteria</taxon>
        <taxon>Burkholderiales</taxon>
        <taxon>Burkholderiaceae</taxon>
        <taxon>Ralstonia</taxon>
    </lineage>
</organism>
<evidence type="ECO:0000313" key="17">
    <source>
        <dbReference type="Proteomes" id="UP001190002"/>
    </source>
</evidence>
<keyword evidence="18" id="KW-1185">Reference proteome</keyword>